<feature type="compositionally biased region" description="Low complexity" evidence="1">
    <location>
        <begin position="42"/>
        <end position="57"/>
    </location>
</feature>
<feature type="compositionally biased region" description="Basic residues" evidence="1">
    <location>
        <begin position="312"/>
        <end position="322"/>
    </location>
</feature>
<name>A0A642UK29_9ASCO</name>
<sequence length="766" mass="80968">MAPRGGYDRSAYTGVGEAPPHSHFANPLAVAAAGAVAGGDGSSSRCSSLSSAAAATALRRHSLTQDSLRSLQDPQRPFSPLPNAGSGMRRSNSTASTRSQTTTIKRTNPDRSMSLTRRTVSQYGSFEIVKEDTQYIPAPARRPLAPPQAPRLMLSPSSRGPPSILSDSDLATVSEEEPPTKPGETTRHNPPPRTLSPIKPALKDASSSVASSDNESISGAGAAKPKKPHARVSFFENDPDPDPFRHFGSSPSLNYNNTSINRKTTTAPSSSSQPFNSMNAKTHAAQAAFRPKAPAAASGPRSPNLAAAAAARSHKNVKHHRANGTELADNDNDDDDDDSGESIYSDCDDGLEANNNSNNNNSNSIMEALHQAPPSKKKGQQQQQQPATLRGANNKKKSQQPHEARANGRGPAPYTPVALRGYDDESKDKNNSSNENKNSVARKPVTGVEDKKIVGVPGAAALDITPRPSDADDDDSDDSDTWRRQRMARRRGGANGRMKMSLREARPVNANANANNAIPTPPPSDTSATAQPHIPASVMATAAQNVALTTQAMNGGAPIAPGLGRTPSESSFKKERAGAANGADTGLQNGFRLSLRNEAAAAADNSHNQKANNNGGGRFKSRFEDSDDDDDDFAAPPLAAKTDYLSAPAFRENQKEKDKDNESHQFGKKLSVFSPKKEAKVLIPRKKPSKSQLNGGGGGMSGGADLAPISSASAADSPTEPTGPKATKSVPTMRAPKQATAADNYYPATPVHHKRFKGLRRLFKLD</sequence>
<keyword evidence="3" id="KW-1185">Reference proteome</keyword>
<dbReference type="Proteomes" id="UP000761534">
    <property type="component" value="Unassembled WGS sequence"/>
</dbReference>
<comment type="caution">
    <text evidence="2">The sequence shown here is derived from an EMBL/GenBank/DDBJ whole genome shotgun (WGS) entry which is preliminary data.</text>
</comment>
<feature type="compositionally biased region" description="Basic and acidic residues" evidence="1">
    <location>
        <begin position="652"/>
        <end position="665"/>
    </location>
</feature>
<dbReference type="AlphaFoldDB" id="A0A642UK29"/>
<dbReference type="VEuPathDB" id="FungiDB:TRICI_006207"/>
<feature type="compositionally biased region" description="Polar residues" evidence="1">
    <location>
        <begin position="155"/>
        <end position="171"/>
    </location>
</feature>
<protein>
    <submittedName>
        <fullName evidence="2">Uncharacterized protein</fullName>
    </submittedName>
</protein>
<feature type="compositionally biased region" description="Low complexity" evidence="1">
    <location>
        <begin position="206"/>
        <end position="223"/>
    </location>
</feature>
<feature type="compositionally biased region" description="Low complexity" evidence="1">
    <location>
        <begin position="703"/>
        <end position="718"/>
    </location>
</feature>
<feature type="compositionally biased region" description="Polar residues" evidence="1">
    <location>
        <begin position="249"/>
        <end position="280"/>
    </location>
</feature>
<feature type="compositionally biased region" description="Basic and acidic residues" evidence="1">
    <location>
        <begin position="421"/>
        <end position="430"/>
    </location>
</feature>
<organism evidence="2 3">
    <name type="scientific">Trichomonascus ciferrii</name>
    <dbReference type="NCBI Taxonomy" id="44093"/>
    <lineage>
        <taxon>Eukaryota</taxon>
        <taxon>Fungi</taxon>
        <taxon>Dikarya</taxon>
        <taxon>Ascomycota</taxon>
        <taxon>Saccharomycotina</taxon>
        <taxon>Dipodascomycetes</taxon>
        <taxon>Dipodascales</taxon>
        <taxon>Trichomonascaceae</taxon>
        <taxon>Trichomonascus</taxon>
        <taxon>Trichomonascus ciferrii complex</taxon>
    </lineage>
</organism>
<feature type="compositionally biased region" description="Acidic residues" evidence="1">
    <location>
        <begin position="328"/>
        <end position="351"/>
    </location>
</feature>
<proteinExistence type="predicted"/>
<evidence type="ECO:0000313" key="2">
    <source>
        <dbReference type="EMBL" id="KAA8900464.1"/>
    </source>
</evidence>
<accession>A0A642UK29</accession>
<feature type="region of interest" description="Disordered" evidence="1">
    <location>
        <begin position="1"/>
        <end position="498"/>
    </location>
</feature>
<feature type="compositionally biased region" description="Low complexity" evidence="1">
    <location>
        <begin position="284"/>
        <end position="297"/>
    </location>
</feature>
<dbReference type="EMBL" id="SWFS01000502">
    <property type="protein sequence ID" value="KAA8900464.1"/>
    <property type="molecule type" value="Genomic_DNA"/>
</dbReference>
<reference evidence="2" key="1">
    <citation type="journal article" date="2019" name="G3 (Bethesda)">
        <title>Genome Assemblies of Two Rare Opportunistic Yeast Pathogens: Diutina rugosa (syn. Candida rugosa) and Trichomonascus ciferrii (syn. Candida ciferrii).</title>
        <authorList>
            <person name="Mixao V."/>
            <person name="Saus E."/>
            <person name="Hansen A.P."/>
            <person name="Lass-Florl C."/>
            <person name="Gabaldon T."/>
        </authorList>
    </citation>
    <scope>NUCLEOTIDE SEQUENCE</scope>
    <source>
        <strain evidence="2">CBS 4856</strain>
    </source>
</reference>
<feature type="compositionally biased region" description="Polar residues" evidence="1">
    <location>
        <begin position="89"/>
        <end position="124"/>
    </location>
</feature>
<feature type="compositionally biased region" description="Polar residues" evidence="1">
    <location>
        <begin position="64"/>
        <end position="73"/>
    </location>
</feature>
<feature type="region of interest" description="Disordered" evidence="1">
    <location>
        <begin position="600"/>
        <end position="746"/>
    </location>
</feature>
<feature type="region of interest" description="Disordered" evidence="1">
    <location>
        <begin position="557"/>
        <end position="587"/>
    </location>
</feature>
<gene>
    <name evidence="2" type="ORF">TRICI_006207</name>
</gene>
<evidence type="ECO:0000256" key="1">
    <source>
        <dbReference type="SAM" id="MobiDB-lite"/>
    </source>
</evidence>
<feature type="compositionally biased region" description="Low complexity" evidence="1">
    <location>
        <begin position="354"/>
        <end position="364"/>
    </location>
</feature>
<evidence type="ECO:0000313" key="3">
    <source>
        <dbReference type="Proteomes" id="UP000761534"/>
    </source>
</evidence>